<proteinExistence type="predicted"/>
<protein>
    <submittedName>
        <fullName evidence="1">Toxin-like protein</fullName>
    </submittedName>
</protein>
<sequence length="56" mass="6200">MDKTTKYKLSYINYVLGLDGTADGFVKVKTERGDMWIIADTVPLQLTKSSKTSGTI</sequence>
<accession>A0A6C0QN20</accession>
<reference evidence="1 2" key="1">
    <citation type="journal article" date="2020" name="Int. J. Med. Microbiol.">
        <title>Discovery of Paenibacillus larvae ERIC V: Phenotypic and genomic comparison to genotypes ERIC I-IV reveal different inventories of virulence factors which correlate with epidemiological prevalences of American Foulbrood.</title>
        <authorList>
            <person name="Beims H."/>
            <person name="Bunk B."/>
            <person name="Erler S."/>
            <person name="Mohr K.I."/>
            <person name="Sproer C."/>
            <person name="Pradella S."/>
            <person name="Gunther G."/>
            <person name="Rohde M."/>
            <person name="von der Ohe W."/>
            <person name="Steinert M."/>
        </authorList>
    </citation>
    <scope>NUCLEOTIDE SEQUENCE [LARGE SCALE GENOMIC DNA]</scope>
    <source>
        <strain evidence="1">Eric_V</strain>
    </source>
</reference>
<dbReference type="Proteomes" id="UP000464330">
    <property type="component" value="Chromosome"/>
</dbReference>
<dbReference type="RefSeq" id="WP_155116292.1">
    <property type="nucleotide sequence ID" value="NZ_CP019651.1"/>
</dbReference>
<evidence type="ECO:0000313" key="1">
    <source>
        <dbReference type="EMBL" id="QHZ50114.1"/>
    </source>
</evidence>
<gene>
    <name evidence="1" type="ORF">ERICV_00939</name>
</gene>
<organism evidence="1 2">
    <name type="scientific">Paenibacillus larvae subsp. larvae</name>
    <dbReference type="NCBI Taxonomy" id="147375"/>
    <lineage>
        <taxon>Bacteria</taxon>
        <taxon>Bacillati</taxon>
        <taxon>Bacillota</taxon>
        <taxon>Bacilli</taxon>
        <taxon>Bacillales</taxon>
        <taxon>Paenibacillaceae</taxon>
        <taxon>Paenibacillus</taxon>
    </lineage>
</organism>
<name>A0A6C0QN20_9BACL</name>
<evidence type="ECO:0000313" key="2">
    <source>
        <dbReference type="Proteomes" id="UP000464330"/>
    </source>
</evidence>
<dbReference type="EMBL" id="CP019717">
    <property type="protein sequence ID" value="QHZ50114.1"/>
    <property type="molecule type" value="Genomic_DNA"/>
</dbReference>
<dbReference type="AlphaFoldDB" id="A0A6C0QN20"/>